<gene>
    <name evidence="1" type="ORF">CLV84_1315</name>
</gene>
<evidence type="ECO:0000313" key="1">
    <source>
        <dbReference type="EMBL" id="PPK88349.1"/>
    </source>
</evidence>
<sequence>MTLSLFGQSDSSRITRLLADYRIKPSIGLQFWSTYSMNMQVYDAETGTYRRVDDRVNVQLRRSRFGLSGQPYERLKFNIVTALDLLGHDVLAATQAGSLNGNAPIFRIWNAWLQWQLTRESDRLYLVTGYFLPLIGRESITPALRSTSFEKAWSQFYLRRQLTGAGSGRALGLMLAGQYHDPGGNFHLTYEAALQNPTFTAYDGNSVGERYRPLLSSRVSFQFGDAEAASYSVTRRVNYFGDRTGLTVSLTAARQGETDLFSSNEAYGWEWVGNHGQWQVDGEYLWLRRRLETEPVTQRWAARTGYLRISRNWPLPAERTLQPTVSYWWFRGPTTREAVTTAQQLELYTGSDSGLDVGFNLYLNPDTKFSLFYAHRSGSAGAGDPVVTNNTFFQQAGAGSVRRGSYLGLGSVVIW</sequence>
<comment type="caution">
    <text evidence="1">The sequence shown here is derived from an EMBL/GenBank/DDBJ whole genome shotgun (WGS) entry which is preliminary data.</text>
</comment>
<dbReference type="RefSeq" id="WP_104418901.1">
    <property type="nucleotide sequence ID" value="NZ_PTJC01000005.1"/>
</dbReference>
<dbReference type="AlphaFoldDB" id="A0A2S6IA64"/>
<reference evidence="1 2" key="1">
    <citation type="submission" date="2018-02" db="EMBL/GenBank/DDBJ databases">
        <title>Genomic Encyclopedia of Archaeal and Bacterial Type Strains, Phase II (KMG-II): from individual species to whole genera.</title>
        <authorList>
            <person name="Goeker M."/>
        </authorList>
    </citation>
    <scope>NUCLEOTIDE SEQUENCE [LARGE SCALE GENOMIC DNA]</scope>
    <source>
        <strain evidence="1 2">DSM 29526</strain>
    </source>
</reference>
<dbReference type="Gene3D" id="2.40.160.10">
    <property type="entry name" value="Porin"/>
    <property type="match status" value="1"/>
</dbReference>
<dbReference type="EMBL" id="PTJC01000005">
    <property type="protein sequence ID" value="PPK88349.1"/>
    <property type="molecule type" value="Genomic_DNA"/>
</dbReference>
<dbReference type="OrthoDB" id="1113329at2"/>
<protein>
    <recommendedName>
        <fullName evidence="3">Alginate export domain-containing protein</fullName>
    </recommendedName>
</protein>
<evidence type="ECO:0000313" key="2">
    <source>
        <dbReference type="Proteomes" id="UP000237662"/>
    </source>
</evidence>
<name>A0A2S6IA64_9BACT</name>
<keyword evidence="2" id="KW-1185">Reference proteome</keyword>
<evidence type="ECO:0008006" key="3">
    <source>
        <dbReference type="Google" id="ProtNLM"/>
    </source>
</evidence>
<accession>A0A2S6IA64</accession>
<dbReference type="InterPro" id="IPR023614">
    <property type="entry name" value="Porin_dom_sf"/>
</dbReference>
<dbReference type="Proteomes" id="UP000237662">
    <property type="component" value="Unassembled WGS sequence"/>
</dbReference>
<organism evidence="1 2">
    <name type="scientific">Neolewinella xylanilytica</name>
    <dbReference type="NCBI Taxonomy" id="1514080"/>
    <lineage>
        <taxon>Bacteria</taxon>
        <taxon>Pseudomonadati</taxon>
        <taxon>Bacteroidota</taxon>
        <taxon>Saprospiria</taxon>
        <taxon>Saprospirales</taxon>
        <taxon>Lewinellaceae</taxon>
        <taxon>Neolewinella</taxon>
    </lineage>
</organism>
<proteinExistence type="predicted"/>